<dbReference type="HOGENOM" id="CLU_049006_1_0_9"/>
<protein>
    <submittedName>
        <fullName evidence="2">Phage minor structural protein, N-terminal domain protein</fullName>
    </submittedName>
</protein>
<sequence>MFDMEYYIYDQRNRRIGVLQNYESIQWKKAYDTTGTFEIHAIENEENLKNLIEENRIVRNDDKTIGFIKYVNCKNGKVEVRGYLDNLNERINPTTSHIKKVEEDLYALVNKNKRGLNIVTMKPKGIVEEVDIETTWQELSATFHEVCQLSGCGYQMIMTEQNSNMVEIYKRDKNYDVSFSEDIGNVVINSYLQDISKYKNYAYVAGEGEGKERIVVEVDRSGKGKRYEIYVDAKDIQRTWVDSSGSSHTYSDEEYKKILEQRGNLKLDEQERIIEFSCDVDLSNESFIFGKDYFLGDIVKIRSLKYNVSKWFRISEINDIDESGHSIVATFTEYEGG</sequence>
<proteinExistence type="predicted"/>
<dbReference type="Proteomes" id="UP000004090">
    <property type="component" value="Unassembled WGS sequence"/>
</dbReference>
<reference evidence="2 3" key="2">
    <citation type="submission" date="2007-09" db="EMBL/GenBank/DDBJ databases">
        <authorList>
            <person name="Fulton L."/>
            <person name="Clifton S."/>
            <person name="Fulton B."/>
            <person name="Xu J."/>
            <person name="Minx P."/>
            <person name="Pepin K.H."/>
            <person name="Johnson M."/>
            <person name="Thiruvilangam P."/>
            <person name="Bhonagiri V."/>
            <person name="Nash W.E."/>
            <person name="Mardis E.R."/>
            <person name="Wilson R.K."/>
        </authorList>
    </citation>
    <scope>NUCLEOTIDE SEQUENCE [LARGE SCALE GENOMIC DNA]</scope>
    <source>
        <strain evidence="2 3">DSM 3991</strain>
    </source>
</reference>
<dbReference type="EMBL" id="ABAW02000019">
    <property type="protein sequence ID" value="EDP11292.1"/>
    <property type="molecule type" value="Genomic_DNA"/>
</dbReference>
<dbReference type="STRING" id="428127.EUBDOL_01212"/>
<feature type="domain" description="Gp28/Gp37-like" evidence="1">
    <location>
        <begin position="129"/>
        <end position="324"/>
    </location>
</feature>
<name>A8RBY0_9FIRM</name>
<feature type="domain" description="Gp28/Gp37-like" evidence="1">
    <location>
        <begin position="6"/>
        <end position="83"/>
    </location>
</feature>
<evidence type="ECO:0000259" key="1">
    <source>
        <dbReference type="Pfam" id="PF14594"/>
    </source>
</evidence>
<comment type="caution">
    <text evidence="2">The sequence shown here is derived from an EMBL/GenBank/DDBJ whole genome shotgun (WGS) entry which is preliminary data.</text>
</comment>
<evidence type="ECO:0000313" key="3">
    <source>
        <dbReference type="Proteomes" id="UP000004090"/>
    </source>
</evidence>
<evidence type="ECO:0000313" key="2">
    <source>
        <dbReference type="EMBL" id="EDP11292.1"/>
    </source>
</evidence>
<reference evidence="2 3" key="1">
    <citation type="submission" date="2007-09" db="EMBL/GenBank/DDBJ databases">
        <title>Draft genome sequence of Eubacterium dolichum (DSM 3991).</title>
        <authorList>
            <person name="Sudarsanam P."/>
            <person name="Ley R."/>
            <person name="Guruge J."/>
            <person name="Turnbaugh P.J."/>
            <person name="Mahowald M."/>
            <person name="Liep D."/>
            <person name="Gordon J."/>
        </authorList>
    </citation>
    <scope>NUCLEOTIDE SEQUENCE [LARGE SCALE GENOMIC DNA]</scope>
    <source>
        <strain evidence="2 3">DSM 3991</strain>
    </source>
</reference>
<dbReference type="AlphaFoldDB" id="A8RBY0"/>
<accession>A8RBY0</accession>
<organism evidence="2 3">
    <name type="scientific">Amedibacillus dolichus DSM 3991</name>
    <dbReference type="NCBI Taxonomy" id="428127"/>
    <lineage>
        <taxon>Bacteria</taxon>
        <taxon>Bacillati</taxon>
        <taxon>Bacillota</taxon>
        <taxon>Erysipelotrichia</taxon>
        <taxon>Erysipelotrichales</taxon>
        <taxon>Erysipelotrichaceae</taxon>
        <taxon>Amedibacillus</taxon>
    </lineage>
</organism>
<dbReference type="eggNOG" id="ENOG502Z9TX">
    <property type="taxonomic scope" value="Bacteria"/>
</dbReference>
<gene>
    <name evidence="2" type="ORF">EUBDOL_01212</name>
</gene>
<dbReference type="Pfam" id="PF14594">
    <property type="entry name" value="Sipho_Gp37"/>
    <property type="match status" value="2"/>
</dbReference>
<dbReference type="InterPro" id="IPR029432">
    <property type="entry name" value="Gp28/Gp37-like_dom"/>
</dbReference>